<dbReference type="KEGG" id="egl:EGR_03666"/>
<dbReference type="CTD" id="36339381"/>
<dbReference type="EMBL" id="APAU02000020">
    <property type="protein sequence ID" value="EUB61376.1"/>
    <property type="molecule type" value="Genomic_DNA"/>
</dbReference>
<accession>W6UJR9</accession>
<protein>
    <submittedName>
        <fullName evidence="1">Uncharacterized protein</fullName>
    </submittedName>
</protein>
<reference evidence="1 2" key="1">
    <citation type="journal article" date="2013" name="Nat. Genet.">
        <title>The genome of the hydatid tapeworm Echinococcus granulosus.</title>
        <authorList>
            <person name="Zheng H."/>
            <person name="Zhang W."/>
            <person name="Zhang L."/>
            <person name="Zhang Z."/>
            <person name="Li J."/>
            <person name="Lu G."/>
            <person name="Zhu Y."/>
            <person name="Wang Y."/>
            <person name="Huang Y."/>
            <person name="Liu J."/>
            <person name="Kang H."/>
            <person name="Chen J."/>
            <person name="Wang L."/>
            <person name="Chen A."/>
            <person name="Yu S."/>
            <person name="Gao Z."/>
            <person name="Jin L."/>
            <person name="Gu W."/>
            <person name="Wang Z."/>
            <person name="Zhao L."/>
            <person name="Shi B."/>
            <person name="Wen H."/>
            <person name="Lin R."/>
            <person name="Jones M.K."/>
            <person name="Brejova B."/>
            <person name="Vinar T."/>
            <person name="Zhao G."/>
            <person name="McManus D.P."/>
            <person name="Chen Z."/>
            <person name="Zhou Y."/>
            <person name="Wang S."/>
        </authorList>
    </citation>
    <scope>NUCLEOTIDE SEQUENCE [LARGE SCALE GENOMIC DNA]</scope>
</reference>
<evidence type="ECO:0000313" key="2">
    <source>
        <dbReference type="Proteomes" id="UP000019149"/>
    </source>
</evidence>
<keyword evidence="2" id="KW-1185">Reference proteome</keyword>
<evidence type="ECO:0000313" key="1">
    <source>
        <dbReference type="EMBL" id="EUB61376.1"/>
    </source>
</evidence>
<organism evidence="1 2">
    <name type="scientific">Echinococcus granulosus</name>
    <name type="common">Hydatid tapeworm</name>
    <dbReference type="NCBI Taxonomy" id="6210"/>
    <lineage>
        <taxon>Eukaryota</taxon>
        <taxon>Metazoa</taxon>
        <taxon>Spiralia</taxon>
        <taxon>Lophotrochozoa</taxon>
        <taxon>Platyhelminthes</taxon>
        <taxon>Cestoda</taxon>
        <taxon>Eucestoda</taxon>
        <taxon>Cyclophyllidea</taxon>
        <taxon>Taeniidae</taxon>
        <taxon>Echinococcus</taxon>
        <taxon>Echinococcus granulosus group</taxon>
    </lineage>
</organism>
<dbReference type="RefSeq" id="XP_024352572.1">
    <property type="nucleotide sequence ID" value="XM_024492915.1"/>
</dbReference>
<dbReference type="Proteomes" id="UP000019149">
    <property type="component" value="Unassembled WGS sequence"/>
</dbReference>
<comment type="caution">
    <text evidence="1">The sequence shown here is derived from an EMBL/GenBank/DDBJ whole genome shotgun (WGS) entry which is preliminary data.</text>
</comment>
<dbReference type="AlphaFoldDB" id="W6UJR9"/>
<proteinExistence type="predicted"/>
<sequence length="59" mass="6500">MPDGDHGLSDYLTNGSGSWSEKVTAVEDGVNDKDERETRIWRTLVCNSGSVIHICIECC</sequence>
<gene>
    <name evidence="1" type="ORF">EGR_03666</name>
</gene>
<name>W6UJR9_ECHGR</name>
<dbReference type="GeneID" id="36339381"/>